<proteinExistence type="inferred from homology"/>
<dbReference type="InterPro" id="IPR019810">
    <property type="entry name" value="Citrate_synthase_AS"/>
</dbReference>
<dbReference type="AlphaFoldDB" id="A0A0E2Z4M5"/>
<evidence type="ECO:0000256" key="1">
    <source>
        <dbReference type="ARBA" id="ARBA00004751"/>
    </source>
</evidence>
<evidence type="ECO:0000313" key="10">
    <source>
        <dbReference type="Proteomes" id="UP000028839"/>
    </source>
</evidence>
<evidence type="ECO:0000256" key="7">
    <source>
        <dbReference type="PIRSR" id="PIRSR001369-1"/>
    </source>
</evidence>
<dbReference type="CDD" id="cd06112">
    <property type="entry name" value="citrate_synt_like_1_1"/>
    <property type="match status" value="1"/>
</dbReference>
<name>A0A0E2Z4M5_9GAMM</name>
<dbReference type="NCBIfam" id="TIGR01800">
    <property type="entry name" value="cit_synth_II"/>
    <property type="match status" value="1"/>
</dbReference>
<dbReference type="UniPathway" id="UPA00223">
    <property type="reaction ID" value="UER00717"/>
</dbReference>
<organism evidence="9 10">
    <name type="scientific">Nitrosococcus oceani C-27</name>
    <dbReference type="NCBI Taxonomy" id="314279"/>
    <lineage>
        <taxon>Bacteria</taxon>
        <taxon>Pseudomonadati</taxon>
        <taxon>Pseudomonadota</taxon>
        <taxon>Gammaproteobacteria</taxon>
        <taxon>Chromatiales</taxon>
        <taxon>Chromatiaceae</taxon>
        <taxon>Nitrosococcus</taxon>
    </lineage>
</organism>
<dbReference type="InterPro" id="IPR036969">
    <property type="entry name" value="Citrate_synthase_sf"/>
</dbReference>
<dbReference type="PROSITE" id="PS00480">
    <property type="entry name" value="CITRATE_SYNTHASE"/>
    <property type="match status" value="1"/>
</dbReference>
<dbReference type="InterPro" id="IPR016143">
    <property type="entry name" value="Citrate_synth-like_sm_a-sub"/>
</dbReference>
<dbReference type="Gene3D" id="1.10.230.10">
    <property type="entry name" value="Cytochrome P450-Terp, domain 2"/>
    <property type="match status" value="1"/>
</dbReference>
<dbReference type="HOGENOM" id="CLU_025068_2_1_6"/>
<evidence type="ECO:0000256" key="4">
    <source>
        <dbReference type="ARBA" id="ARBA00022679"/>
    </source>
</evidence>
<dbReference type="InterPro" id="IPR024176">
    <property type="entry name" value="Citrate_synthase_bac-typ"/>
</dbReference>
<dbReference type="PIRSF" id="PIRSF001369">
    <property type="entry name" value="Citrate_synth"/>
    <property type="match status" value="1"/>
</dbReference>
<comment type="caution">
    <text evidence="9">The sequence shown here is derived from an EMBL/GenBank/DDBJ whole genome shotgun (WGS) entry which is preliminary data.</text>
</comment>
<evidence type="ECO:0000256" key="3">
    <source>
        <dbReference type="ARBA" id="ARBA00022532"/>
    </source>
</evidence>
<accession>A0A0E2Z4M5</accession>
<keyword evidence="4 6" id="KW-0808">Transferase</keyword>
<dbReference type="Pfam" id="PF00285">
    <property type="entry name" value="Citrate_synt"/>
    <property type="match status" value="1"/>
</dbReference>
<dbReference type="GO" id="GO:0036440">
    <property type="term" value="F:citrate synthase activity"/>
    <property type="evidence" value="ECO:0007669"/>
    <property type="project" value="UniProtKB-EC"/>
</dbReference>
<evidence type="ECO:0000313" key="9">
    <source>
        <dbReference type="EMBL" id="KFI18505.1"/>
    </source>
</evidence>
<keyword evidence="9" id="KW-0012">Acyltransferase</keyword>
<sequence length="387" mass="43498">MSEYLPGLEGVPATQSNISDVDGERGILSYRGYPIEDLAERSTFEETTLLLLDGELPTAQRLEEFTQELRQNYRVKYNIRTLMTALPSTGSPMEMLQAGVSALGMFYPGNECLTDSDSCTDRDYVDNMTVKIIARMPALVAMWEHIRNGYDPIPPRPDLPIADNLLYMFYGEEPDPLLAKIMDTCLILHAEHTTNASTFATLVTASTLASPYAVISGAVGTLSGPLHGGANERVVEMLREIGRPENVKTWLDKQLDRKQIIWGFGHRVYKVKDPRAKILQKLMERLPAERGGQLSPLFETAIALEEAATERLGHKGIYANVDFYSGILYMELGIPIDQFTPLFAVSRSAGWLAHWHEQLSDNRIFRPTQVYVGEPLRRYVPLRERTS</sequence>
<dbReference type="PANTHER" id="PTHR11739">
    <property type="entry name" value="CITRATE SYNTHASE"/>
    <property type="match status" value="1"/>
</dbReference>
<comment type="catalytic activity">
    <reaction evidence="5">
        <text>oxaloacetate + acetyl-CoA + H2O = citrate + CoA + H(+)</text>
        <dbReference type="Rhea" id="RHEA:16845"/>
        <dbReference type="ChEBI" id="CHEBI:15377"/>
        <dbReference type="ChEBI" id="CHEBI:15378"/>
        <dbReference type="ChEBI" id="CHEBI:16452"/>
        <dbReference type="ChEBI" id="CHEBI:16947"/>
        <dbReference type="ChEBI" id="CHEBI:57287"/>
        <dbReference type="ChEBI" id="CHEBI:57288"/>
        <dbReference type="EC" id="2.3.3.16"/>
    </reaction>
</comment>
<dbReference type="Gene3D" id="1.10.580.10">
    <property type="entry name" value="Citrate Synthase, domain 1"/>
    <property type="match status" value="1"/>
</dbReference>
<dbReference type="OrthoDB" id="9800864at2"/>
<dbReference type="PRINTS" id="PR00143">
    <property type="entry name" value="CITRTSNTHASE"/>
</dbReference>
<evidence type="ECO:0000256" key="8">
    <source>
        <dbReference type="RuleBase" id="RU003406"/>
    </source>
</evidence>
<dbReference type="InterPro" id="IPR002020">
    <property type="entry name" value="Citrate_synthase"/>
</dbReference>
<dbReference type="Proteomes" id="UP000028839">
    <property type="component" value="Unassembled WGS sequence"/>
</dbReference>
<feature type="active site" evidence="7">
    <location>
        <position position="322"/>
    </location>
</feature>
<comment type="pathway">
    <text evidence="1">Carbohydrate metabolism; tricarboxylic acid cycle; isocitrate from oxaloacetate: step 1/2.</text>
</comment>
<dbReference type="GO" id="GO:0005975">
    <property type="term" value="P:carbohydrate metabolic process"/>
    <property type="evidence" value="ECO:0007669"/>
    <property type="project" value="TreeGrafter"/>
</dbReference>
<dbReference type="InterPro" id="IPR011278">
    <property type="entry name" value="2-MeCitrate/Citrate_synth_II"/>
</dbReference>
<dbReference type="GO" id="GO:0006099">
    <property type="term" value="P:tricarboxylic acid cycle"/>
    <property type="evidence" value="ECO:0007669"/>
    <property type="project" value="UniProtKB-UniPathway"/>
</dbReference>
<keyword evidence="3" id="KW-0816">Tricarboxylic acid cycle</keyword>
<evidence type="ECO:0000256" key="2">
    <source>
        <dbReference type="ARBA" id="ARBA00010566"/>
    </source>
</evidence>
<feature type="active site" evidence="7">
    <location>
        <position position="266"/>
    </location>
</feature>
<dbReference type="SUPFAM" id="SSF48256">
    <property type="entry name" value="Citrate synthase"/>
    <property type="match status" value="1"/>
</dbReference>
<reference evidence="9 10" key="1">
    <citation type="submission" date="2014-07" db="EMBL/GenBank/DDBJ databases">
        <title>Comparative analysis of Nitrosococcus oceani genome inventories of strains from Pacific and Atlantic gyres.</title>
        <authorList>
            <person name="Lim C.K."/>
            <person name="Wang L."/>
            <person name="Sayavedra-Soto L.A."/>
            <person name="Klotz M.G."/>
        </authorList>
    </citation>
    <scope>NUCLEOTIDE SEQUENCE [LARGE SCALE GENOMIC DNA]</scope>
    <source>
        <strain evidence="9 10">C-27</strain>
    </source>
</reference>
<evidence type="ECO:0000256" key="6">
    <source>
        <dbReference type="PIRNR" id="PIRNR001369"/>
    </source>
</evidence>
<gene>
    <name evidence="9" type="ORF">IB75_13965</name>
</gene>
<dbReference type="NCBIfam" id="NF010639">
    <property type="entry name" value="PRK14036.1"/>
    <property type="match status" value="1"/>
</dbReference>
<evidence type="ECO:0000256" key="5">
    <source>
        <dbReference type="ARBA" id="ARBA00049288"/>
    </source>
</evidence>
<comment type="similarity">
    <text evidence="2 6 8">Belongs to the citrate synthase family.</text>
</comment>
<protein>
    <recommendedName>
        <fullName evidence="6">Citrate synthase</fullName>
    </recommendedName>
</protein>
<dbReference type="GO" id="GO:0005829">
    <property type="term" value="C:cytosol"/>
    <property type="evidence" value="ECO:0007669"/>
    <property type="project" value="TreeGrafter"/>
</dbReference>
<dbReference type="InterPro" id="IPR016142">
    <property type="entry name" value="Citrate_synth-like_lrg_a-sub"/>
</dbReference>
<dbReference type="EMBL" id="JPGN01000079">
    <property type="protein sequence ID" value="KFI18505.1"/>
    <property type="molecule type" value="Genomic_DNA"/>
</dbReference>
<dbReference type="PANTHER" id="PTHR11739:SF4">
    <property type="entry name" value="CITRATE SYNTHASE, PEROXISOMAL"/>
    <property type="match status" value="1"/>
</dbReference>